<reference evidence="2" key="1">
    <citation type="thesis" date="2020" institute="ProQuest LLC" country="789 East Eisenhower Parkway, Ann Arbor, MI, USA">
        <title>Comparative Genomics and Chromosome Evolution.</title>
        <authorList>
            <person name="Mudd A.B."/>
        </authorList>
    </citation>
    <scope>NUCLEOTIDE SEQUENCE</scope>
    <source>
        <strain evidence="2">HN-11 Male</strain>
        <tissue evidence="2">Kidney and liver</tissue>
    </source>
</reference>
<evidence type="ECO:0000313" key="2">
    <source>
        <dbReference type="EMBL" id="KAG9477792.1"/>
    </source>
</evidence>
<feature type="transmembrane region" description="Helical" evidence="1">
    <location>
        <begin position="41"/>
        <end position="60"/>
    </location>
</feature>
<gene>
    <name evidence="2" type="ORF">GDO78_013004</name>
</gene>
<proteinExistence type="predicted"/>
<evidence type="ECO:0000256" key="1">
    <source>
        <dbReference type="SAM" id="Phobius"/>
    </source>
</evidence>
<organism evidence="2 3">
    <name type="scientific">Eleutherodactylus coqui</name>
    <name type="common">Puerto Rican coqui</name>
    <dbReference type="NCBI Taxonomy" id="57060"/>
    <lineage>
        <taxon>Eukaryota</taxon>
        <taxon>Metazoa</taxon>
        <taxon>Chordata</taxon>
        <taxon>Craniata</taxon>
        <taxon>Vertebrata</taxon>
        <taxon>Euteleostomi</taxon>
        <taxon>Amphibia</taxon>
        <taxon>Batrachia</taxon>
        <taxon>Anura</taxon>
        <taxon>Neobatrachia</taxon>
        <taxon>Hyloidea</taxon>
        <taxon>Eleutherodactylidae</taxon>
        <taxon>Eleutherodactylinae</taxon>
        <taxon>Eleutherodactylus</taxon>
        <taxon>Eleutherodactylus</taxon>
    </lineage>
</organism>
<name>A0A8J6EXY7_ELECQ</name>
<dbReference type="AlphaFoldDB" id="A0A8J6EXY7"/>
<keyword evidence="1" id="KW-0472">Membrane</keyword>
<sequence>MNFIQQELTKVEIYFLQISAIPYMFYLSWVSCFGETMGTFHIILILSNITLCLAFPYLLYCKYFPMDVAPQGRGKTK</sequence>
<keyword evidence="3" id="KW-1185">Reference proteome</keyword>
<comment type="caution">
    <text evidence="2">The sequence shown here is derived from an EMBL/GenBank/DDBJ whole genome shotgun (WGS) entry which is preliminary data.</text>
</comment>
<keyword evidence="1" id="KW-0812">Transmembrane</keyword>
<dbReference type="Proteomes" id="UP000770717">
    <property type="component" value="Unassembled WGS sequence"/>
</dbReference>
<evidence type="ECO:0000313" key="3">
    <source>
        <dbReference type="Proteomes" id="UP000770717"/>
    </source>
</evidence>
<accession>A0A8J6EXY7</accession>
<feature type="transmembrane region" description="Helical" evidence="1">
    <location>
        <begin position="12"/>
        <end position="29"/>
    </location>
</feature>
<dbReference type="EMBL" id="WNTK01000009">
    <property type="protein sequence ID" value="KAG9477792.1"/>
    <property type="molecule type" value="Genomic_DNA"/>
</dbReference>
<keyword evidence="1" id="KW-1133">Transmembrane helix</keyword>
<protein>
    <submittedName>
        <fullName evidence="2">Uncharacterized protein</fullName>
    </submittedName>
</protein>